<evidence type="ECO:0000313" key="2">
    <source>
        <dbReference type="EMBL" id="SMX35244.1"/>
    </source>
</evidence>
<feature type="domain" description="N-acetyltransferase" evidence="1">
    <location>
        <begin position="182"/>
        <end position="335"/>
    </location>
</feature>
<feature type="domain" description="N-acetyltransferase" evidence="1">
    <location>
        <begin position="14"/>
        <end position="160"/>
    </location>
</feature>
<evidence type="ECO:0000313" key="3">
    <source>
        <dbReference type="Proteomes" id="UP000202922"/>
    </source>
</evidence>
<dbReference type="RefSeq" id="WP_093966802.1">
    <property type="nucleotide sequence ID" value="NZ_FXYE01000001.1"/>
</dbReference>
<name>A0A238JYP7_9RHOB</name>
<dbReference type="InterPro" id="IPR000182">
    <property type="entry name" value="GNAT_dom"/>
</dbReference>
<proteinExistence type="predicted"/>
<keyword evidence="3" id="KW-1185">Reference proteome</keyword>
<gene>
    <name evidence="2" type="ORF">COL8621_01721</name>
</gene>
<accession>A0A238JYP7</accession>
<dbReference type="InterPro" id="IPR016181">
    <property type="entry name" value="Acyl_CoA_acyltransferase"/>
</dbReference>
<dbReference type="PANTHER" id="PTHR43792">
    <property type="entry name" value="GNAT FAMILY, PUTATIVE (AFU_ORTHOLOGUE AFUA_3G00765)-RELATED-RELATED"/>
    <property type="match status" value="1"/>
</dbReference>
<dbReference type="InterPro" id="IPR051531">
    <property type="entry name" value="N-acetyltransferase"/>
</dbReference>
<dbReference type="EMBL" id="FXYE01000001">
    <property type="protein sequence ID" value="SMX35244.1"/>
    <property type="molecule type" value="Genomic_DNA"/>
</dbReference>
<dbReference type="Pfam" id="PF13302">
    <property type="entry name" value="Acetyltransf_3"/>
    <property type="match status" value="2"/>
</dbReference>
<dbReference type="GO" id="GO:0016301">
    <property type="term" value="F:kinase activity"/>
    <property type="evidence" value="ECO:0007669"/>
    <property type="project" value="UniProtKB-KW"/>
</dbReference>
<keyword evidence="2" id="KW-0808">Transferase</keyword>
<sequence>MYAVENSSITSPRLTLKPVSRADIPAIVSAANDLEVARWMSRLPHPYTADDAEVFVAKNEGNAGRVWGIHDADGFVGVVGIVHEFGYWLARRAWGKGYATEAGKAVLGAYFANPSAVPLQSNHFTENGRSARVLNKLGFGYTGKSDETTCRATGVAHTRRMMTLVPEQWHALNPLIIETLRLTLRPVIQADAEVLSAIAGVQEVAPMLMSIRAPWAIEDARRWIEQSRWRGRPGFRLAITLKDGTVIGTVGIGPAARGISTMYFIGTAHWGQGYATEAMQAFLGAVFKRFAPECVIADHFDDNPASGRVLRKLGFEKTGEDVAGSAARLEPAPVSLYRVNRSQFEAQL</sequence>
<organism evidence="2 3">
    <name type="scientific">Actibacterium lipolyticum</name>
    <dbReference type="NCBI Taxonomy" id="1524263"/>
    <lineage>
        <taxon>Bacteria</taxon>
        <taxon>Pseudomonadati</taxon>
        <taxon>Pseudomonadota</taxon>
        <taxon>Alphaproteobacteria</taxon>
        <taxon>Rhodobacterales</taxon>
        <taxon>Roseobacteraceae</taxon>
        <taxon>Actibacterium</taxon>
    </lineage>
</organism>
<dbReference type="OrthoDB" id="9804153at2"/>
<dbReference type="AlphaFoldDB" id="A0A238JYP7"/>
<keyword evidence="2" id="KW-0418">Kinase</keyword>
<dbReference type="Proteomes" id="UP000202922">
    <property type="component" value="Unassembled WGS sequence"/>
</dbReference>
<dbReference type="Gene3D" id="3.40.630.30">
    <property type="match status" value="2"/>
</dbReference>
<dbReference type="SUPFAM" id="SSF55729">
    <property type="entry name" value="Acyl-CoA N-acyltransferases (Nat)"/>
    <property type="match status" value="2"/>
</dbReference>
<dbReference type="GO" id="GO:0016747">
    <property type="term" value="F:acyltransferase activity, transferring groups other than amino-acyl groups"/>
    <property type="evidence" value="ECO:0007669"/>
    <property type="project" value="InterPro"/>
</dbReference>
<reference evidence="3" key="1">
    <citation type="submission" date="2017-05" db="EMBL/GenBank/DDBJ databases">
        <authorList>
            <person name="Rodrigo-Torres L."/>
            <person name="Arahal R. D."/>
            <person name="Lucena T."/>
        </authorList>
    </citation>
    <scope>NUCLEOTIDE SEQUENCE [LARGE SCALE GENOMIC DNA]</scope>
    <source>
        <strain evidence="3">CECT 8621</strain>
    </source>
</reference>
<dbReference type="PANTHER" id="PTHR43792:SF1">
    <property type="entry name" value="N-ACETYLTRANSFERASE DOMAIN-CONTAINING PROTEIN"/>
    <property type="match status" value="1"/>
</dbReference>
<protein>
    <submittedName>
        <fullName evidence="2">Anhydro-N-acetylmuramic acid kinase</fullName>
    </submittedName>
</protein>
<dbReference type="PROSITE" id="PS51186">
    <property type="entry name" value="GNAT"/>
    <property type="match status" value="2"/>
</dbReference>
<evidence type="ECO:0000259" key="1">
    <source>
        <dbReference type="PROSITE" id="PS51186"/>
    </source>
</evidence>